<comment type="catalytic activity">
    <reaction evidence="1">
        <text>ATP + protein L-histidine = ADP + protein N-phospho-L-histidine.</text>
        <dbReference type="EC" id="2.7.13.3"/>
    </reaction>
</comment>
<dbReference type="Pfam" id="PF13474">
    <property type="entry name" value="SnoaL_3"/>
    <property type="match status" value="1"/>
</dbReference>
<organism evidence="5 6">
    <name type="scientific">Robiginitalea marina</name>
    <dbReference type="NCBI Taxonomy" id="2954105"/>
    <lineage>
        <taxon>Bacteria</taxon>
        <taxon>Pseudomonadati</taxon>
        <taxon>Bacteroidota</taxon>
        <taxon>Flavobacteriia</taxon>
        <taxon>Flavobacteriales</taxon>
        <taxon>Flavobacteriaceae</taxon>
        <taxon>Robiginitalea</taxon>
    </lineage>
</organism>
<evidence type="ECO:0000313" key="6">
    <source>
        <dbReference type="Proteomes" id="UP001206312"/>
    </source>
</evidence>
<feature type="non-terminal residue" evidence="5">
    <location>
        <position position="1588"/>
    </location>
</feature>
<protein>
    <recommendedName>
        <fullName evidence="2">histidine kinase</fullName>
        <ecNumber evidence="2">2.7.13.3</ecNumber>
    </recommendedName>
</protein>
<evidence type="ECO:0000259" key="4">
    <source>
        <dbReference type="Pfam" id="PF13474"/>
    </source>
</evidence>
<dbReference type="InterPro" id="IPR003661">
    <property type="entry name" value="HisK_dim/P_dom"/>
</dbReference>
<reference evidence="5 6" key="1">
    <citation type="submission" date="2022-06" db="EMBL/GenBank/DDBJ databases">
        <authorList>
            <person name="Xuan X."/>
        </authorList>
    </citation>
    <scope>NUCLEOTIDE SEQUENCE [LARGE SCALE GENOMIC DNA]</scope>
    <source>
        <strain evidence="5 6">2V75</strain>
    </source>
</reference>
<dbReference type="CDD" id="cd00082">
    <property type="entry name" value="HisKA"/>
    <property type="match status" value="1"/>
</dbReference>
<dbReference type="PANTHER" id="PTHR43065">
    <property type="entry name" value="SENSOR HISTIDINE KINASE"/>
    <property type="match status" value="1"/>
</dbReference>
<sequence length="1588" mass="183012">MRLTQKIKTEVLQVYDTWLESYVSGNVETYDHYLDDAYHFIGSTNNEEFLSRRETTEFFRVTADQFAGKTELRNETKSVEGFGELIFLTHVFDAWFLGGEDWSYYGRFRFTSVLRNTEDGWRFIYQHFSTPDSKAQEGQTIGYDQISAENLQLREAIKRRTVELEEKNRELAIEAALERIRAQVTAMTDSSELLDIVVTMRTEFVKLGHEAHYFWHMRWLPETYKKAMTSGDGTRIGMVMTLPRNIHGNIPLLEAWEQSDDPTVVYAMDPETAVDYVNKMVSLGDFQQVDPQAPGPDDIRHIGGLTFVMARTTHGEIGFSLPGVVPEPPKAAVDTLVRFAGVFDLAYRRFEDLQKAEAQAREAQIEMALEKVRSKTMGMQKSQELREVIQEVYDQFVLLNIHVEHSGFILDYKENEQMHIWLADTHGVPAELTIPYFDSPHWNSFLEAKKGGADFFTNLLDFETKNQFYKDLFDFIPDLDEEIKQYYLNCPGLAISTVLLENVGLYIENFTGTPYSEEDNRILMRFGRVFQQTYSRFMDLQKAEAQAREAEIQLALERVRARSMAMQNTDELHEVLSVLFRQFDNLGIEPVNVFLSLFDRENRTLTYRASGKSGTRVPGKQVVQVDSMEPLKALYDKWLHDNSDSVEVIFYPKEVLPDLFGIFSETFAAMPEADRMGPDDYPEGGYSVAGYTPFGYLGYDHQQEPTEEEKEILSRFCLEFTRVYQRFLDIQKAEAQAREAQIEAALEKIRSRSLGMQNSGELQDVVQIVAEKIQELGVIVDPTGVLICTYPEGTKDVIHWTYSPAARERSKPYFMPYFEHPIWDEAWESKNRGDAWLSKTYSKGVKNTFLRTIFTRSDSDYSGLPEDYKQWQLDSPVYTLSFAWGKHSALCVPNNDGTAPTEAQKEILIRFARVFEQSYVRFLDLQKSEEQAREGRIQLSLERLRSKAMSMQQSDELHEVLAVLFEQFDILGIRPMSTHMTILDLENNTFTFRETGKFGNRSFGEHTFALDAMDTWKDMVESWQKTEPFTINRLHFPKENLPQVWEVFHESFASMPEESRIRPEDYPDGIYHTAGKHPFGYIGMNQVRPATEEEEQIVIRFANEFGRVYQRFLDLQKAEAQAQEARIEAALEKVRARTMGMQHSDELPDVALLLFNEVRALGVPAWSSGFNILAEDRKSAAAWMSSEGTLQKPFTLRLFGEASFEEMGAFARGDEPLMVQELGGKALVAHYDYMKSFPDLQAIFKDIQDAGLSLPTYQVNHLCKFAHGFLLFITYERVPGAHEIFRRFTTVFEQTYTRFLDLKNLEAQARESKIETALERVRARALAMQQPEELKDVARVMRQEMALLGVEELETSSIYIHDPQAGKTECWYAIKDIREAEKVMVADHFDLDLNETWVGREMLRFHGGKEEQLSIIMKGDQRKEWIDYCEAHSQALKGYYGEEIPERTYHLYKFSHGAIGAATPGELSEESWSLLKRAASVFSLAYSRFRDLTQARLDLQRLKEEKKRAEDALKELQLTQQQLVHAEKMASLGELTAGIAHEIQNPLNFVNNFSEVSNELLEEMAEELEKGDLSEVRAIVEDLKQNLD</sequence>
<evidence type="ECO:0000256" key="1">
    <source>
        <dbReference type="ARBA" id="ARBA00000085"/>
    </source>
</evidence>
<keyword evidence="3" id="KW-0175">Coiled coil</keyword>
<feature type="coiled-coil region" evidence="3">
    <location>
        <begin position="1492"/>
        <end position="1529"/>
    </location>
</feature>
<evidence type="ECO:0000256" key="2">
    <source>
        <dbReference type="ARBA" id="ARBA00012438"/>
    </source>
</evidence>
<evidence type="ECO:0000313" key="5">
    <source>
        <dbReference type="EMBL" id="MCO5725883.1"/>
    </source>
</evidence>
<feature type="domain" description="SnoaL-like" evidence="4">
    <location>
        <begin position="11"/>
        <end position="132"/>
    </location>
</feature>
<comment type="caution">
    <text evidence="5">The sequence shown here is derived from an EMBL/GenBank/DDBJ whole genome shotgun (WGS) entry which is preliminary data.</text>
</comment>
<dbReference type="Proteomes" id="UP001206312">
    <property type="component" value="Unassembled WGS sequence"/>
</dbReference>
<proteinExistence type="predicted"/>
<dbReference type="SUPFAM" id="SSF47384">
    <property type="entry name" value="Homodimeric domain of signal transducing histidine kinase"/>
    <property type="match status" value="1"/>
</dbReference>
<dbReference type="InterPro" id="IPR032710">
    <property type="entry name" value="NTF2-like_dom_sf"/>
</dbReference>
<keyword evidence="6" id="KW-1185">Reference proteome</keyword>
<dbReference type="InterPro" id="IPR036097">
    <property type="entry name" value="HisK_dim/P_sf"/>
</dbReference>
<dbReference type="Gene3D" id="3.10.450.50">
    <property type="match status" value="1"/>
</dbReference>
<dbReference type="EC" id="2.7.13.3" evidence="2"/>
<dbReference type="InterPro" id="IPR037401">
    <property type="entry name" value="SnoaL-like"/>
</dbReference>
<dbReference type="RefSeq" id="WP_252742254.1">
    <property type="nucleotide sequence ID" value="NZ_JAMXIB010000014.1"/>
</dbReference>
<dbReference type="Gene3D" id="1.10.287.130">
    <property type="match status" value="1"/>
</dbReference>
<dbReference type="EMBL" id="JAMXIB010000014">
    <property type="protein sequence ID" value="MCO5725883.1"/>
    <property type="molecule type" value="Genomic_DNA"/>
</dbReference>
<accession>A0ABT1B0R5</accession>
<evidence type="ECO:0000256" key="3">
    <source>
        <dbReference type="SAM" id="Coils"/>
    </source>
</evidence>
<dbReference type="SUPFAM" id="SSF54427">
    <property type="entry name" value="NTF2-like"/>
    <property type="match status" value="1"/>
</dbReference>
<gene>
    <name evidence="5" type="ORF">NG653_13525</name>
</gene>
<dbReference type="PANTHER" id="PTHR43065:SF42">
    <property type="entry name" value="TWO-COMPONENT SENSOR PPRA"/>
    <property type="match status" value="1"/>
</dbReference>
<name>A0ABT1B0R5_9FLAO</name>